<dbReference type="InParanoid" id="A0A1W4WY92"/>
<evidence type="ECO:0000313" key="15">
    <source>
        <dbReference type="RefSeq" id="XP_018325035.1"/>
    </source>
</evidence>
<dbReference type="PANTHER" id="PTHR43716">
    <property type="entry name" value="D-2-HYDROXYGLUTARATE DEHYDROGENASE, MITOCHONDRIAL"/>
    <property type="match status" value="1"/>
</dbReference>
<keyword evidence="14" id="KW-1185">Reference proteome</keyword>
<evidence type="ECO:0000256" key="1">
    <source>
        <dbReference type="ARBA" id="ARBA00001974"/>
    </source>
</evidence>
<keyword evidence="8" id="KW-0576">Peroxisome</keyword>
<keyword evidence="7" id="KW-0560">Oxidoreductase</keyword>
<keyword evidence="5" id="KW-0285">Flavoprotein</keyword>
<dbReference type="InterPro" id="IPR016164">
    <property type="entry name" value="FAD-linked_Oxase-like_C"/>
</dbReference>
<dbReference type="SUPFAM" id="SSF56176">
    <property type="entry name" value="FAD-binding/transporter-associated domain-like"/>
    <property type="match status" value="1"/>
</dbReference>
<comment type="similarity">
    <text evidence="3">Belongs to the FAD-binding oxidoreductase/transferase type 4 family.</text>
</comment>
<dbReference type="KEGG" id="apln:108736919"/>
<dbReference type="InterPro" id="IPR016166">
    <property type="entry name" value="FAD-bd_PCMH"/>
</dbReference>
<dbReference type="GO" id="GO:0071949">
    <property type="term" value="F:FAD binding"/>
    <property type="evidence" value="ECO:0007669"/>
    <property type="project" value="InterPro"/>
</dbReference>
<dbReference type="InterPro" id="IPR051264">
    <property type="entry name" value="FAD-oxidored/transferase_4"/>
</dbReference>
<evidence type="ECO:0000256" key="8">
    <source>
        <dbReference type="ARBA" id="ARBA00023140"/>
    </source>
</evidence>
<dbReference type="GeneID" id="108736919"/>
<dbReference type="InterPro" id="IPR016169">
    <property type="entry name" value="FAD-bd_PCMH_sub2"/>
</dbReference>
<evidence type="ECO:0000259" key="13">
    <source>
        <dbReference type="PROSITE" id="PS51387"/>
    </source>
</evidence>
<dbReference type="InterPro" id="IPR036318">
    <property type="entry name" value="FAD-bd_PCMH-like_sf"/>
</dbReference>
<dbReference type="EC" id="1.1.99.39" evidence="9"/>
<dbReference type="OrthoDB" id="5332616at2759"/>
<evidence type="ECO:0000256" key="5">
    <source>
        <dbReference type="ARBA" id="ARBA00022630"/>
    </source>
</evidence>
<keyword evidence="6" id="KW-0274">FAD</keyword>
<comment type="function">
    <text evidence="11">Catalyzes the oxidation of D-2-hydroxyglutarate (D-2-HG) to alpha-ketoglutarate. Also catalyzes the oxidation of other D-2-hydroxyacids, such as D-malate (D-MAL) and D-lactate (D-LAC). Exhibits high activities towards D-2-HG and D-MAL but a very weak activity towards D-LAC.</text>
</comment>
<dbReference type="Gene3D" id="3.30.43.10">
    <property type="entry name" value="Uridine Diphospho-n-acetylenolpyruvylglucosamine Reductase, domain 2"/>
    <property type="match status" value="1"/>
</dbReference>
<dbReference type="Gene3D" id="3.30.70.2190">
    <property type="match status" value="1"/>
</dbReference>
<dbReference type="GO" id="GO:0005739">
    <property type="term" value="C:mitochondrion"/>
    <property type="evidence" value="ECO:0007669"/>
    <property type="project" value="TreeGrafter"/>
</dbReference>
<dbReference type="InterPro" id="IPR004113">
    <property type="entry name" value="FAD-bd_oxidored_4_C"/>
</dbReference>
<reference evidence="15" key="1">
    <citation type="submission" date="2025-08" db="UniProtKB">
        <authorList>
            <consortium name="RefSeq"/>
        </authorList>
    </citation>
    <scope>IDENTIFICATION</scope>
    <source>
        <tissue evidence="15">Entire body</tissue>
    </source>
</reference>
<dbReference type="FunFam" id="3.30.70.2190:FF:000001">
    <property type="entry name" value="D-2-hydroxyglutarate dehydrogenase mitochondrial"/>
    <property type="match status" value="1"/>
</dbReference>
<comment type="catalytic activity">
    <reaction evidence="12">
        <text>(R)-malate + A = oxaloacetate + AH2</text>
        <dbReference type="Rhea" id="RHEA:67460"/>
        <dbReference type="ChEBI" id="CHEBI:13193"/>
        <dbReference type="ChEBI" id="CHEBI:15588"/>
        <dbReference type="ChEBI" id="CHEBI:16452"/>
        <dbReference type="ChEBI" id="CHEBI:17499"/>
    </reaction>
    <physiologicalReaction direction="left-to-right" evidence="12">
        <dbReference type="Rhea" id="RHEA:67461"/>
    </physiologicalReaction>
</comment>
<dbReference type="Pfam" id="PF01565">
    <property type="entry name" value="FAD_binding_4"/>
    <property type="match status" value="1"/>
</dbReference>
<feature type="domain" description="FAD-binding PCMH-type" evidence="13">
    <location>
        <begin position="83"/>
        <end position="262"/>
    </location>
</feature>
<dbReference type="InterPro" id="IPR006094">
    <property type="entry name" value="Oxid_FAD_bind_N"/>
</dbReference>
<comment type="cofactor">
    <cofactor evidence="1">
        <name>FAD</name>
        <dbReference type="ChEBI" id="CHEBI:57692"/>
    </cofactor>
</comment>
<dbReference type="PROSITE" id="PS51387">
    <property type="entry name" value="FAD_PCMH"/>
    <property type="match status" value="1"/>
</dbReference>
<evidence type="ECO:0000256" key="7">
    <source>
        <dbReference type="ARBA" id="ARBA00023002"/>
    </source>
</evidence>
<dbReference type="FunFam" id="1.10.45.10:FF:000001">
    <property type="entry name" value="D-lactate dehydrogenase mitochondrial"/>
    <property type="match status" value="1"/>
</dbReference>
<evidence type="ECO:0000313" key="14">
    <source>
        <dbReference type="Proteomes" id="UP000192223"/>
    </source>
</evidence>
<dbReference type="InterPro" id="IPR016167">
    <property type="entry name" value="FAD-bd_PCMH_sub1"/>
</dbReference>
<accession>A0A1W4WY92</accession>
<evidence type="ECO:0000256" key="10">
    <source>
        <dbReference type="ARBA" id="ARBA00039639"/>
    </source>
</evidence>
<evidence type="ECO:0000256" key="9">
    <source>
        <dbReference type="ARBA" id="ARBA00039003"/>
    </source>
</evidence>
<evidence type="ECO:0000256" key="12">
    <source>
        <dbReference type="ARBA" id="ARBA00049267"/>
    </source>
</evidence>
<dbReference type="AlphaFoldDB" id="A0A1W4WY92"/>
<evidence type="ECO:0000256" key="4">
    <source>
        <dbReference type="ARBA" id="ARBA00011738"/>
    </source>
</evidence>
<organism evidence="14 15">
    <name type="scientific">Agrilus planipennis</name>
    <name type="common">Emerald ash borer</name>
    <name type="synonym">Agrilus marcopoli</name>
    <dbReference type="NCBI Taxonomy" id="224129"/>
    <lineage>
        <taxon>Eukaryota</taxon>
        <taxon>Metazoa</taxon>
        <taxon>Ecdysozoa</taxon>
        <taxon>Arthropoda</taxon>
        <taxon>Hexapoda</taxon>
        <taxon>Insecta</taxon>
        <taxon>Pterygota</taxon>
        <taxon>Neoptera</taxon>
        <taxon>Endopterygota</taxon>
        <taxon>Coleoptera</taxon>
        <taxon>Polyphaga</taxon>
        <taxon>Elateriformia</taxon>
        <taxon>Buprestoidea</taxon>
        <taxon>Buprestidae</taxon>
        <taxon>Agrilinae</taxon>
        <taxon>Agrilus</taxon>
    </lineage>
</organism>
<dbReference type="Proteomes" id="UP000192223">
    <property type="component" value="Unplaced"/>
</dbReference>
<sequence length="506" mass="56585">MMIKYAVTLSRISVVENVFFQTRRYSSTSKRSLSKDQYNVKRGNFKALEPQHIQFFRDLLGETRILTGVNNLDKYNEDWYGFAKGESSLVVKPKTTDEVSAILSYCNKNLLAVCPQGGNTSVVASGVPVFDEVILSMELMNKIHKIDDVSGVVIFDAGCVLENLNNAVSEKGLIVPLDLGAKGNCQLGGNLSTNAGGLRLIRYGNLHGNVLGVEAVKADGEIINCLRTFKKDNTGYHLKHLFIGSEGTLGVITKIALQCPPHPKSKNIAFLGLESYDKVLKTFKKAKFDLGETLSAVEVLDRESVILTEEKLALRSPIGEYPFYLIIETSGSNEQYDSEKMDKFLEISLKENLILNGVASSEPSKIKNIWEIRERTAEALRHDGYVFCYDFSVPLQHFYTLVDLMKTHMGSKSHRVFGFGHLGDSNLHLQVSVREHTKEIQNMIEPFVFEKVREINGSISSEHGMGFLKAKYLDISNHQSATKLMRVLKNVMDPNGILNPYKVIPY</sequence>
<dbReference type="GO" id="GO:0051990">
    <property type="term" value="F:(R)-2-hydroxyglutarate dehydrogenase activity"/>
    <property type="evidence" value="ECO:0007669"/>
    <property type="project" value="UniProtKB-EC"/>
</dbReference>
<protein>
    <recommendedName>
        <fullName evidence="10">D-2-hydroxyglutarate dehydrogenase, mitochondrial</fullName>
        <ecNumber evidence="9">1.1.99.39</ecNumber>
    </recommendedName>
</protein>
<dbReference type="Gene3D" id="1.10.45.10">
    <property type="entry name" value="Vanillyl-alcohol Oxidase, Chain A, domain 4"/>
    <property type="match status" value="1"/>
</dbReference>
<dbReference type="FunFam" id="3.30.43.10:FF:000011">
    <property type="entry name" value="D-lactate dehydrogenase (Cytochrome)"/>
    <property type="match status" value="1"/>
</dbReference>
<evidence type="ECO:0000256" key="6">
    <source>
        <dbReference type="ARBA" id="ARBA00022827"/>
    </source>
</evidence>
<dbReference type="InterPro" id="IPR016171">
    <property type="entry name" value="Vanillyl_alc_oxidase_C-sub2"/>
</dbReference>
<dbReference type="Pfam" id="PF02913">
    <property type="entry name" value="FAD-oxidase_C"/>
    <property type="match status" value="1"/>
</dbReference>
<dbReference type="Gene3D" id="3.30.465.10">
    <property type="match status" value="1"/>
</dbReference>
<dbReference type="RefSeq" id="XP_018325035.1">
    <property type="nucleotide sequence ID" value="XM_018469533.2"/>
</dbReference>
<proteinExistence type="inferred from homology"/>
<comment type="subunit">
    <text evidence="4">Homodimer.</text>
</comment>
<name>A0A1W4WY92_AGRPL</name>
<dbReference type="Gene3D" id="3.30.70.2740">
    <property type="match status" value="1"/>
</dbReference>
<comment type="subcellular location">
    <subcellularLocation>
        <location evidence="2">Peroxisome</location>
    </subcellularLocation>
</comment>
<gene>
    <name evidence="15" type="primary">LOC108736919</name>
</gene>
<dbReference type="SUPFAM" id="SSF55103">
    <property type="entry name" value="FAD-linked oxidases, C-terminal domain"/>
    <property type="match status" value="1"/>
</dbReference>
<dbReference type="FunCoup" id="A0A1W4WY92">
    <property type="interactions" value="799"/>
</dbReference>
<dbReference type="STRING" id="224129.A0A1W4WY92"/>
<evidence type="ECO:0000256" key="2">
    <source>
        <dbReference type="ARBA" id="ARBA00004275"/>
    </source>
</evidence>
<evidence type="ECO:0000256" key="11">
    <source>
        <dbReference type="ARBA" id="ARBA00045410"/>
    </source>
</evidence>
<dbReference type="FunFam" id="3.30.465.10:FF:000001">
    <property type="entry name" value="D-2-hydroxyglutarate dehydrogenase, mitochondrial"/>
    <property type="match status" value="1"/>
</dbReference>
<dbReference type="GO" id="GO:0005777">
    <property type="term" value="C:peroxisome"/>
    <property type="evidence" value="ECO:0007669"/>
    <property type="project" value="UniProtKB-SubCell"/>
</dbReference>
<dbReference type="PANTHER" id="PTHR43716:SF1">
    <property type="entry name" value="D-2-HYDROXYGLUTARATE DEHYDROGENASE, MITOCHONDRIAL"/>
    <property type="match status" value="1"/>
</dbReference>
<evidence type="ECO:0000256" key="3">
    <source>
        <dbReference type="ARBA" id="ARBA00008000"/>
    </source>
</evidence>